<sequence>MHLALMISGAMLLACAALGLITWSANRRRLSPNSPLGIRMPATLANDEAWYAGHEAAGRWFGRGAWACFVGGLLVLVCGLQQVQPAGLNLVALPFYALVCFCVIKGVMAAREAAGKFS</sequence>
<dbReference type="Proteomes" id="UP001597326">
    <property type="component" value="Unassembled WGS sequence"/>
</dbReference>
<reference evidence="3" key="1">
    <citation type="journal article" date="2019" name="Int. J. Syst. Evol. Microbiol.">
        <title>The Global Catalogue of Microorganisms (GCM) 10K type strain sequencing project: providing services to taxonomists for standard genome sequencing and annotation.</title>
        <authorList>
            <consortium name="The Broad Institute Genomics Platform"/>
            <consortium name="The Broad Institute Genome Sequencing Center for Infectious Disease"/>
            <person name="Wu L."/>
            <person name="Ma J."/>
        </authorList>
    </citation>
    <scope>NUCLEOTIDE SEQUENCE [LARGE SCALE GENOMIC DNA]</scope>
    <source>
        <strain evidence="3">CAIM 431</strain>
    </source>
</reference>
<keyword evidence="1" id="KW-0812">Transmembrane</keyword>
<evidence type="ECO:0000313" key="2">
    <source>
        <dbReference type="EMBL" id="MFD1889843.1"/>
    </source>
</evidence>
<accession>A0ABW4RU60</accession>
<dbReference type="Pfam" id="PF13630">
    <property type="entry name" value="SdpI"/>
    <property type="match status" value="1"/>
</dbReference>
<dbReference type="RefSeq" id="WP_343873473.1">
    <property type="nucleotide sequence ID" value="NZ_BAAAIX010000016.1"/>
</dbReference>
<organism evidence="2 3">
    <name type="scientific">Luteococcus peritonei</name>
    <dbReference type="NCBI Taxonomy" id="88874"/>
    <lineage>
        <taxon>Bacteria</taxon>
        <taxon>Bacillati</taxon>
        <taxon>Actinomycetota</taxon>
        <taxon>Actinomycetes</taxon>
        <taxon>Propionibacteriales</taxon>
        <taxon>Propionibacteriaceae</taxon>
        <taxon>Luteococcus</taxon>
    </lineage>
</organism>
<feature type="transmembrane region" description="Helical" evidence="1">
    <location>
        <begin position="60"/>
        <end position="80"/>
    </location>
</feature>
<keyword evidence="1" id="KW-0472">Membrane</keyword>
<evidence type="ECO:0000256" key="1">
    <source>
        <dbReference type="SAM" id="Phobius"/>
    </source>
</evidence>
<keyword evidence="1" id="KW-1133">Transmembrane helix</keyword>
<name>A0ABW4RU60_9ACTN</name>
<comment type="caution">
    <text evidence="2">The sequence shown here is derived from an EMBL/GenBank/DDBJ whole genome shotgun (WGS) entry which is preliminary data.</text>
</comment>
<feature type="transmembrane region" description="Helical" evidence="1">
    <location>
        <begin position="87"/>
        <end position="108"/>
    </location>
</feature>
<dbReference type="InterPro" id="IPR025962">
    <property type="entry name" value="SdpI/YhfL"/>
</dbReference>
<protein>
    <submittedName>
        <fullName evidence="2">SdpI family protein</fullName>
    </submittedName>
</protein>
<keyword evidence="3" id="KW-1185">Reference proteome</keyword>
<evidence type="ECO:0000313" key="3">
    <source>
        <dbReference type="Proteomes" id="UP001597326"/>
    </source>
</evidence>
<gene>
    <name evidence="2" type="ORF">ACFSCS_06520</name>
</gene>
<proteinExistence type="predicted"/>
<dbReference type="EMBL" id="JBHUFZ010000015">
    <property type="protein sequence ID" value="MFD1889843.1"/>
    <property type="molecule type" value="Genomic_DNA"/>
</dbReference>